<feature type="transmembrane region" description="Helical" evidence="7">
    <location>
        <begin position="126"/>
        <end position="149"/>
    </location>
</feature>
<evidence type="ECO:0000256" key="1">
    <source>
        <dbReference type="ARBA" id="ARBA00004141"/>
    </source>
</evidence>
<dbReference type="Proteomes" id="UP000186221">
    <property type="component" value="Unassembled WGS sequence"/>
</dbReference>
<accession>A0A1N7P9F9</accession>
<keyword evidence="2" id="KW-0813">Transport</keyword>
<sequence length="316" mass="32873">MSALIDVILPVFLVIGFGYIVAWKGLFSETAVEGLMRFAQNFAVPVLLARSIARLDLDASYDLGLMVSFYAGALISFAIGATLARGVLRRTGPDAVAIGFACLFSNSLLLGVPITERAYGHDALAGNFAIISVHSPFLYTIGIVAMEWVRSKGTGAGLSRVGLNALIGVLRTPLVIGILTGFAIQAGQHLTGMALPAPVWSAMDMIAGAALPAALFGLGGVLVRYRPEGDGRAIAMVTGLSLLLHPAIAYGLGHFVFDLGTPALRSATLTAAMAPGVNAYLFANMYGAAKRVAASSVLVATALSILSVWVWLAILP</sequence>
<keyword evidence="6 7" id="KW-0472">Membrane</keyword>
<feature type="transmembrane region" description="Helical" evidence="7">
    <location>
        <begin position="161"/>
        <end position="185"/>
    </location>
</feature>
<feature type="transmembrane region" description="Helical" evidence="7">
    <location>
        <begin position="263"/>
        <end position="283"/>
    </location>
</feature>
<keyword evidence="9" id="KW-1185">Reference proteome</keyword>
<dbReference type="GO" id="GO:0055085">
    <property type="term" value="P:transmembrane transport"/>
    <property type="evidence" value="ECO:0007669"/>
    <property type="project" value="InterPro"/>
</dbReference>
<dbReference type="EMBL" id="FTOG01000009">
    <property type="protein sequence ID" value="SIT07224.1"/>
    <property type="molecule type" value="Genomic_DNA"/>
</dbReference>
<evidence type="ECO:0000256" key="7">
    <source>
        <dbReference type="SAM" id="Phobius"/>
    </source>
</evidence>
<dbReference type="PANTHER" id="PTHR36838:SF1">
    <property type="entry name" value="SLR1864 PROTEIN"/>
    <property type="match status" value="1"/>
</dbReference>
<evidence type="ECO:0000256" key="6">
    <source>
        <dbReference type="ARBA" id="ARBA00023136"/>
    </source>
</evidence>
<evidence type="ECO:0000313" key="8">
    <source>
        <dbReference type="EMBL" id="SIT07224.1"/>
    </source>
</evidence>
<keyword evidence="5 7" id="KW-1133">Transmembrane helix</keyword>
<reference evidence="9" key="1">
    <citation type="submission" date="2017-01" db="EMBL/GenBank/DDBJ databases">
        <authorList>
            <person name="Varghese N."/>
            <person name="Submissions S."/>
        </authorList>
    </citation>
    <scope>NUCLEOTIDE SEQUENCE [LARGE SCALE GENOMIC DNA]</scope>
    <source>
        <strain evidence="9">DSM 19945</strain>
    </source>
</reference>
<protein>
    <recommendedName>
        <fullName evidence="10">Malonate transporter</fullName>
    </recommendedName>
</protein>
<feature type="transmembrane region" description="Helical" evidence="7">
    <location>
        <begin position="292"/>
        <end position="314"/>
    </location>
</feature>
<keyword evidence="3" id="KW-1003">Cell membrane</keyword>
<feature type="transmembrane region" description="Helical" evidence="7">
    <location>
        <begin position="7"/>
        <end position="26"/>
    </location>
</feature>
<proteinExistence type="predicted"/>
<dbReference type="PANTHER" id="PTHR36838">
    <property type="entry name" value="AUXIN EFFLUX CARRIER FAMILY PROTEIN"/>
    <property type="match status" value="1"/>
</dbReference>
<dbReference type="AlphaFoldDB" id="A0A1N7P9F9"/>
<dbReference type="GO" id="GO:0016020">
    <property type="term" value="C:membrane"/>
    <property type="evidence" value="ECO:0007669"/>
    <property type="project" value="UniProtKB-SubCell"/>
</dbReference>
<dbReference type="Pfam" id="PF03547">
    <property type="entry name" value="Mem_trans"/>
    <property type="match status" value="1"/>
</dbReference>
<evidence type="ECO:0000256" key="3">
    <source>
        <dbReference type="ARBA" id="ARBA00022475"/>
    </source>
</evidence>
<feature type="transmembrane region" description="Helical" evidence="7">
    <location>
        <begin position="95"/>
        <end position="114"/>
    </location>
</feature>
<comment type="subcellular location">
    <subcellularLocation>
        <location evidence="1">Membrane</location>
        <topology evidence="1">Multi-pass membrane protein</topology>
    </subcellularLocation>
</comment>
<feature type="transmembrane region" description="Helical" evidence="7">
    <location>
        <begin position="235"/>
        <end position="257"/>
    </location>
</feature>
<dbReference type="InterPro" id="IPR004776">
    <property type="entry name" value="Mem_transp_PIN-like"/>
</dbReference>
<evidence type="ECO:0000256" key="4">
    <source>
        <dbReference type="ARBA" id="ARBA00022692"/>
    </source>
</evidence>
<gene>
    <name evidence="8" type="ORF">SAMN05421580_109159</name>
</gene>
<feature type="transmembrane region" description="Helical" evidence="7">
    <location>
        <begin position="205"/>
        <end position="223"/>
    </location>
</feature>
<evidence type="ECO:0000256" key="5">
    <source>
        <dbReference type="ARBA" id="ARBA00022989"/>
    </source>
</evidence>
<dbReference type="RefSeq" id="WP_076485663.1">
    <property type="nucleotide sequence ID" value="NZ_FTOG01000009.1"/>
</dbReference>
<keyword evidence="4 7" id="KW-0812">Transmembrane</keyword>
<feature type="transmembrane region" description="Helical" evidence="7">
    <location>
        <begin position="63"/>
        <end position="83"/>
    </location>
</feature>
<dbReference type="OrthoDB" id="9810457at2"/>
<evidence type="ECO:0000313" key="9">
    <source>
        <dbReference type="Proteomes" id="UP000186221"/>
    </source>
</evidence>
<evidence type="ECO:0008006" key="10">
    <source>
        <dbReference type="Google" id="ProtNLM"/>
    </source>
</evidence>
<dbReference type="STRING" id="453582.SAMN05421580_109159"/>
<name>A0A1N7P9F9_9RHOB</name>
<organism evidence="8 9">
    <name type="scientific">Rhodobacter aestuarii</name>
    <dbReference type="NCBI Taxonomy" id="453582"/>
    <lineage>
        <taxon>Bacteria</taxon>
        <taxon>Pseudomonadati</taxon>
        <taxon>Pseudomonadota</taxon>
        <taxon>Alphaproteobacteria</taxon>
        <taxon>Rhodobacterales</taxon>
        <taxon>Rhodobacter group</taxon>
        <taxon>Rhodobacter</taxon>
    </lineage>
</organism>
<evidence type="ECO:0000256" key="2">
    <source>
        <dbReference type="ARBA" id="ARBA00022448"/>
    </source>
</evidence>